<dbReference type="Proteomes" id="UP000034883">
    <property type="component" value="Chromosome"/>
</dbReference>
<dbReference type="OrthoDB" id="8684708at2"/>
<protein>
    <recommendedName>
        <fullName evidence="1">SnoaL-like domain-containing protein</fullName>
    </recommendedName>
</protein>
<dbReference type="Pfam" id="PF12680">
    <property type="entry name" value="SnoaL_2"/>
    <property type="match status" value="1"/>
</dbReference>
<proteinExistence type="predicted"/>
<evidence type="ECO:0000313" key="3">
    <source>
        <dbReference type="Proteomes" id="UP000034883"/>
    </source>
</evidence>
<dbReference type="InterPro" id="IPR032710">
    <property type="entry name" value="NTF2-like_dom_sf"/>
</dbReference>
<gene>
    <name evidence="2" type="ORF">DB32_001120</name>
</gene>
<dbReference type="RefSeq" id="WP_053231375.1">
    <property type="nucleotide sequence ID" value="NZ_CP011125.1"/>
</dbReference>
<dbReference type="EMBL" id="CP011125">
    <property type="protein sequence ID" value="AKF03971.1"/>
    <property type="molecule type" value="Genomic_DNA"/>
</dbReference>
<name>A0A0F6W095_9BACT</name>
<dbReference type="STRING" id="927083.DB32_001120"/>
<sequence>MHTNTSSRPELLGPVARFFAHQTTDPEAVARCFTEDAVVLDEGRQHRGRAAIAAWSADSVANYRFTTEPLGSETAAERTTVTALVRGSFPGSPIQLRYRFAVRGELITRLEITP</sequence>
<dbReference type="InterPro" id="IPR037401">
    <property type="entry name" value="SnoaL-like"/>
</dbReference>
<reference evidence="2 3" key="1">
    <citation type="submission" date="2015-03" db="EMBL/GenBank/DDBJ databases">
        <title>Genome assembly of Sandaracinus amylolyticus DSM 53668.</title>
        <authorList>
            <person name="Sharma G."/>
            <person name="Subramanian S."/>
        </authorList>
    </citation>
    <scope>NUCLEOTIDE SEQUENCE [LARGE SCALE GENOMIC DNA]</scope>
    <source>
        <strain evidence="2 3">DSM 53668</strain>
    </source>
</reference>
<keyword evidence="3" id="KW-1185">Reference proteome</keyword>
<dbReference type="AlphaFoldDB" id="A0A0F6W095"/>
<feature type="domain" description="SnoaL-like" evidence="1">
    <location>
        <begin position="20"/>
        <end position="100"/>
    </location>
</feature>
<evidence type="ECO:0000313" key="2">
    <source>
        <dbReference type="EMBL" id="AKF03971.1"/>
    </source>
</evidence>
<organism evidence="2 3">
    <name type="scientific">Sandaracinus amylolyticus</name>
    <dbReference type="NCBI Taxonomy" id="927083"/>
    <lineage>
        <taxon>Bacteria</taxon>
        <taxon>Pseudomonadati</taxon>
        <taxon>Myxococcota</taxon>
        <taxon>Polyangia</taxon>
        <taxon>Polyangiales</taxon>
        <taxon>Sandaracinaceae</taxon>
        <taxon>Sandaracinus</taxon>
    </lineage>
</organism>
<evidence type="ECO:0000259" key="1">
    <source>
        <dbReference type="Pfam" id="PF12680"/>
    </source>
</evidence>
<dbReference type="Gene3D" id="3.10.450.50">
    <property type="match status" value="1"/>
</dbReference>
<accession>A0A0F6W095</accession>
<dbReference type="KEGG" id="samy:DB32_001120"/>
<dbReference type="SUPFAM" id="SSF54427">
    <property type="entry name" value="NTF2-like"/>
    <property type="match status" value="1"/>
</dbReference>